<accession>A0A2A4HV25</accession>
<comment type="caution">
    <text evidence="2">The sequence shown here is derived from an EMBL/GenBank/DDBJ whole genome shotgun (WGS) entry which is preliminary data.</text>
</comment>
<dbReference type="InterPro" id="IPR049973">
    <property type="entry name" value="STY0301-like"/>
</dbReference>
<evidence type="ECO:0000313" key="3">
    <source>
        <dbReference type="Proteomes" id="UP000218784"/>
    </source>
</evidence>
<name>A0A2A4HV25_9SPHN</name>
<protein>
    <submittedName>
        <fullName evidence="2">Uncharacterized protein</fullName>
    </submittedName>
</protein>
<organism evidence="2 3">
    <name type="scientific">Sphingomonas ginsenosidimutans</name>
    <dbReference type="NCBI Taxonomy" id="862134"/>
    <lineage>
        <taxon>Bacteria</taxon>
        <taxon>Pseudomonadati</taxon>
        <taxon>Pseudomonadota</taxon>
        <taxon>Alphaproteobacteria</taxon>
        <taxon>Sphingomonadales</taxon>
        <taxon>Sphingomonadaceae</taxon>
        <taxon>Sphingomonas</taxon>
    </lineage>
</organism>
<feature type="signal peptide" evidence="1">
    <location>
        <begin position="1"/>
        <end position="20"/>
    </location>
</feature>
<keyword evidence="3" id="KW-1185">Reference proteome</keyword>
<keyword evidence="1" id="KW-0732">Signal</keyword>
<dbReference type="AlphaFoldDB" id="A0A2A4HV25"/>
<gene>
    <name evidence="2" type="ORF">COA17_14310</name>
</gene>
<evidence type="ECO:0000313" key="2">
    <source>
        <dbReference type="EMBL" id="PCG08230.1"/>
    </source>
</evidence>
<dbReference type="NCBIfam" id="NF042415">
    <property type="entry name" value="STY0301_fam"/>
    <property type="match status" value="1"/>
</dbReference>
<feature type="chain" id="PRO_5013331456" evidence="1">
    <location>
        <begin position="21"/>
        <end position="105"/>
    </location>
</feature>
<sequence length="105" mass="11477">MIAMLLMASAAAAACPSAHAGTSLSGFALFDGPVTDNAVLAPDTSRRRNGKLVQTWRVDGVYRAGRSLTLRCDYRRRPPLFVPVTRRMTTCRATWHAARPSLSCR</sequence>
<dbReference type="Proteomes" id="UP000218784">
    <property type="component" value="Unassembled WGS sequence"/>
</dbReference>
<proteinExistence type="predicted"/>
<reference evidence="2 3" key="1">
    <citation type="submission" date="2017-09" db="EMBL/GenBank/DDBJ databases">
        <title>Sphingomonas ginsenosidimutans KACC 14949, whole genome shotgun sequence.</title>
        <authorList>
            <person name="Feng G."/>
            <person name="Zhu H."/>
        </authorList>
    </citation>
    <scope>NUCLEOTIDE SEQUENCE [LARGE SCALE GENOMIC DNA]</scope>
    <source>
        <strain evidence="2 3">KACC 14949</strain>
    </source>
</reference>
<dbReference type="EMBL" id="NWVD01000007">
    <property type="protein sequence ID" value="PCG08230.1"/>
    <property type="molecule type" value="Genomic_DNA"/>
</dbReference>
<dbReference type="RefSeq" id="WP_096613359.1">
    <property type="nucleotide sequence ID" value="NZ_NWVD01000007.1"/>
</dbReference>
<evidence type="ECO:0000256" key="1">
    <source>
        <dbReference type="SAM" id="SignalP"/>
    </source>
</evidence>